<evidence type="ECO:0000313" key="1">
    <source>
        <dbReference type="EMBL" id="JAH53100.1"/>
    </source>
</evidence>
<protein>
    <submittedName>
        <fullName evidence="1">Uncharacterized protein</fullName>
    </submittedName>
</protein>
<reference evidence="1" key="1">
    <citation type="submission" date="2014-11" db="EMBL/GenBank/DDBJ databases">
        <authorList>
            <person name="Amaro Gonzalez C."/>
        </authorList>
    </citation>
    <scope>NUCLEOTIDE SEQUENCE</scope>
</reference>
<organism evidence="1">
    <name type="scientific">Anguilla anguilla</name>
    <name type="common">European freshwater eel</name>
    <name type="synonym">Muraena anguilla</name>
    <dbReference type="NCBI Taxonomy" id="7936"/>
    <lineage>
        <taxon>Eukaryota</taxon>
        <taxon>Metazoa</taxon>
        <taxon>Chordata</taxon>
        <taxon>Craniata</taxon>
        <taxon>Vertebrata</taxon>
        <taxon>Euteleostomi</taxon>
        <taxon>Actinopterygii</taxon>
        <taxon>Neopterygii</taxon>
        <taxon>Teleostei</taxon>
        <taxon>Anguilliformes</taxon>
        <taxon>Anguillidae</taxon>
        <taxon>Anguilla</taxon>
    </lineage>
</organism>
<dbReference type="EMBL" id="GBXM01055477">
    <property type="protein sequence ID" value="JAH53100.1"/>
    <property type="molecule type" value="Transcribed_RNA"/>
</dbReference>
<sequence length="34" mass="4186">MEGNFYYCKKGSVYQNKNINPHMDNFLQNRHYKC</sequence>
<name>A0A0E9TJM6_ANGAN</name>
<proteinExistence type="predicted"/>
<dbReference type="AlphaFoldDB" id="A0A0E9TJM6"/>
<accession>A0A0E9TJM6</accession>
<reference evidence="1" key="2">
    <citation type="journal article" date="2015" name="Fish Shellfish Immunol.">
        <title>Early steps in the European eel (Anguilla anguilla)-Vibrio vulnificus interaction in the gills: Role of the RtxA13 toxin.</title>
        <authorList>
            <person name="Callol A."/>
            <person name="Pajuelo D."/>
            <person name="Ebbesson L."/>
            <person name="Teles M."/>
            <person name="MacKenzie S."/>
            <person name="Amaro C."/>
        </authorList>
    </citation>
    <scope>NUCLEOTIDE SEQUENCE</scope>
</reference>